<organism evidence="1 2">
    <name type="scientific">Mammaliicoccus stepanovicii</name>
    <dbReference type="NCBI Taxonomy" id="643214"/>
    <lineage>
        <taxon>Bacteria</taxon>
        <taxon>Bacillati</taxon>
        <taxon>Bacillota</taxon>
        <taxon>Bacilli</taxon>
        <taxon>Bacillales</taxon>
        <taxon>Staphylococcaceae</taxon>
        <taxon>Mammaliicoccus</taxon>
    </lineage>
</organism>
<sequence length="146" mass="17119">MEIHFIIESNLKEVGDSMLNVVSNQLKQLIIVSYYESLDSCAKQLDVKINAMREYVSYLEEKRYQIFNLIEKYTIELDNKYIDRIEDFKIAYANKIDDHDLVWLQEQINKLESDSAKIDEAIQCTLKQIANAIAERTMLSEMNSLL</sequence>
<proteinExistence type="predicted"/>
<name>A0A239YUW8_9STAP</name>
<dbReference type="KEGG" id="sste:SAMEA4384403_0808"/>
<reference evidence="1 2" key="1">
    <citation type="submission" date="2017-06" db="EMBL/GenBank/DDBJ databases">
        <authorList>
            <consortium name="Pathogen Informatics"/>
        </authorList>
    </citation>
    <scope>NUCLEOTIDE SEQUENCE [LARGE SCALE GENOMIC DNA]</scope>
    <source>
        <strain evidence="1 2">NCTC13839</strain>
    </source>
</reference>
<evidence type="ECO:0000313" key="1">
    <source>
        <dbReference type="EMBL" id="SNV62176.1"/>
    </source>
</evidence>
<accession>A0A239YUW8</accession>
<keyword evidence="2" id="KW-1185">Reference proteome</keyword>
<evidence type="ECO:0000313" key="2">
    <source>
        <dbReference type="Proteomes" id="UP000242084"/>
    </source>
</evidence>
<protein>
    <submittedName>
        <fullName evidence="1">Putative staphylococcal protein</fullName>
    </submittedName>
</protein>
<dbReference type="AlphaFoldDB" id="A0A239YUW8"/>
<gene>
    <name evidence="1" type="ORF">SAMEA4384403_00808</name>
</gene>
<dbReference type="Proteomes" id="UP000242084">
    <property type="component" value="Chromosome 1"/>
</dbReference>
<dbReference type="EMBL" id="LT906462">
    <property type="protein sequence ID" value="SNV62176.1"/>
    <property type="molecule type" value="Genomic_DNA"/>
</dbReference>